<dbReference type="STRING" id="229920.ADM99_04490"/>
<dbReference type="OrthoDB" id="159814at2"/>
<proteinExistence type="predicted"/>
<protein>
    <submittedName>
        <fullName evidence="1">Uncharacterized protein</fullName>
    </submittedName>
</protein>
<name>A0A0P6X1Y7_9CHLR</name>
<gene>
    <name evidence="1" type="ORF">ADM99_04490</name>
</gene>
<evidence type="ECO:0000313" key="2">
    <source>
        <dbReference type="Proteomes" id="UP000050430"/>
    </source>
</evidence>
<dbReference type="AlphaFoldDB" id="A0A0P6X1Y7"/>
<dbReference type="EMBL" id="LGCK01000006">
    <property type="protein sequence ID" value="KPL73457.1"/>
    <property type="molecule type" value="Genomic_DNA"/>
</dbReference>
<dbReference type="Proteomes" id="UP000050430">
    <property type="component" value="Unassembled WGS sequence"/>
</dbReference>
<dbReference type="RefSeq" id="WP_062421909.1">
    <property type="nucleotide sequence ID" value="NZ_BBYA01000009.1"/>
</dbReference>
<comment type="caution">
    <text evidence="1">The sequence shown here is derived from an EMBL/GenBank/DDBJ whole genome shotgun (WGS) entry which is preliminary data.</text>
</comment>
<evidence type="ECO:0000313" key="1">
    <source>
        <dbReference type="EMBL" id="KPL73457.1"/>
    </source>
</evidence>
<accession>A0A0P6X1Y7</accession>
<keyword evidence="2" id="KW-1185">Reference proteome</keyword>
<reference evidence="1 2" key="1">
    <citation type="submission" date="2015-07" db="EMBL/GenBank/DDBJ databases">
        <title>Genome sequence of Leptolinea tardivitalis DSM 16556.</title>
        <authorList>
            <person name="Hemp J."/>
            <person name="Ward L.M."/>
            <person name="Pace L.A."/>
            <person name="Fischer W.W."/>
        </authorList>
    </citation>
    <scope>NUCLEOTIDE SEQUENCE [LARGE SCALE GENOMIC DNA]</scope>
    <source>
        <strain evidence="1 2">YMTK-2</strain>
    </source>
</reference>
<organism evidence="1 2">
    <name type="scientific">Leptolinea tardivitalis</name>
    <dbReference type="NCBI Taxonomy" id="229920"/>
    <lineage>
        <taxon>Bacteria</taxon>
        <taxon>Bacillati</taxon>
        <taxon>Chloroflexota</taxon>
        <taxon>Anaerolineae</taxon>
        <taxon>Anaerolineales</taxon>
        <taxon>Anaerolineaceae</taxon>
        <taxon>Leptolinea</taxon>
    </lineage>
</organism>
<sequence length="206" mass="22956">MLPLTPTSIQIGRLLRASTTGCVIGCQVNQVENLTCGGMVRIPAAQGYEIFGLVYDIHIDDDGLVRQLVTAEHVSEMVIQDNRLNRNIPAEISVLFIGYKKDGKVSHLLPPRPPLSLDEIFSCSAQEILTFTSGSRFGYFRHILGNPDLPTGELLAAHLQQTHAIYRQIHDETWLESAVSELIVLLRDDYETLNRVLGAISEIYQD</sequence>